<sequence length="134" mass="14859">MHGTRSRNIGELSCFSLAVSSLFQISHTATTQFPALIQPVVSVSFLSILPSHLLGFLDPLSSGATLSSISRWPQHQVRSLHYHKPASSSQYLMYFQKILACRAGSQRNCLNRRWRVWKRAMVGAEAGAVVDSSQ</sequence>
<keyword evidence="2" id="KW-1185">Reference proteome</keyword>
<accession>A0A8H6XQU9</accession>
<organism evidence="1 2">
    <name type="scientific">Mycena venus</name>
    <dbReference type="NCBI Taxonomy" id="2733690"/>
    <lineage>
        <taxon>Eukaryota</taxon>
        <taxon>Fungi</taxon>
        <taxon>Dikarya</taxon>
        <taxon>Basidiomycota</taxon>
        <taxon>Agaricomycotina</taxon>
        <taxon>Agaricomycetes</taxon>
        <taxon>Agaricomycetidae</taxon>
        <taxon>Agaricales</taxon>
        <taxon>Marasmiineae</taxon>
        <taxon>Mycenaceae</taxon>
        <taxon>Mycena</taxon>
    </lineage>
</organism>
<comment type="caution">
    <text evidence="1">The sequence shown here is derived from an EMBL/GenBank/DDBJ whole genome shotgun (WGS) entry which is preliminary data.</text>
</comment>
<reference evidence="1" key="1">
    <citation type="submission" date="2020-05" db="EMBL/GenBank/DDBJ databases">
        <title>Mycena genomes resolve the evolution of fungal bioluminescence.</title>
        <authorList>
            <person name="Tsai I.J."/>
        </authorList>
    </citation>
    <scope>NUCLEOTIDE SEQUENCE</scope>
    <source>
        <strain evidence="1">CCC161011</strain>
    </source>
</reference>
<evidence type="ECO:0000313" key="1">
    <source>
        <dbReference type="EMBL" id="KAF7344926.1"/>
    </source>
</evidence>
<dbReference type="EMBL" id="JACAZI010000014">
    <property type="protein sequence ID" value="KAF7344926.1"/>
    <property type="molecule type" value="Genomic_DNA"/>
</dbReference>
<name>A0A8H6XQU9_9AGAR</name>
<gene>
    <name evidence="1" type="ORF">MVEN_01655000</name>
</gene>
<evidence type="ECO:0000313" key="2">
    <source>
        <dbReference type="Proteomes" id="UP000620124"/>
    </source>
</evidence>
<proteinExistence type="predicted"/>
<protein>
    <submittedName>
        <fullName evidence="1">Uncharacterized protein</fullName>
    </submittedName>
</protein>
<dbReference type="AlphaFoldDB" id="A0A8H6XQU9"/>
<dbReference type="Proteomes" id="UP000620124">
    <property type="component" value="Unassembled WGS sequence"/>
</dbReference>